<dbReference type="AlphaFoldDB" id="G8H2P5"/>
<keyword evidence="2" id="KW-0371">Homeobox</keyword>
<feature type="non-terminal residue" evidence="2">
    <location>
        <position position="143"/>
    </location>
</feature>
<keyword evidence="2" id="KW-0238">DNA-binding</keyword>
<protein>
    <submittedName>
        <fullName evidence="2">Homeodomain transcription factor HD1</fullName>
    </submittedName>
</protein>
<feature type="region of interest" description="Disordered" evidence="1">
    <location>
        <begin position="95"/>
        <end position="116"/>
    </location>
</feature>
<proteinExistence type="predicted"/>
<reference evidence="2" key="1">
    <citation type="journal article" date="2011" name="BMC Evol. Biol.">
        <title>Evidence for maintenance of sex determinants but not of sexual stages in red yeasts, a group of early diverged basidiomycetes.</title>
        <authorList>
            <person name="Coelho M.A."/>
            <person name="Goncalves P."/>
            <person name="Sampaio J.P."/>
        </authorList>
    </citation>
    <scope>NUCLEOTIDE SEQUENCE</scope>
    <source>
        <strain evidence="2">CBS 2366</strain>
    </source>
</reference>
<evidence type="ECO:0000313" key="2">
    <source>
        <dbReference type="EMBL" id="AER30252.1"/>
    </source>
</evidence>
<dbReference type="EMBL" id="JN246619">
    <property type="protein sequence ID" value="AER30252.1"/>
    <property type="molecule type" value="Genomic_DNA"/>
</dbReference>
<dbReference type="GO" id="GO:0003677">
    <property type="term" value="F:DNA binding"/>
    <property type="evidence" value="ECO:0007669"/>
    <property type="project" value="UniProtKB-KW"/>
</dbReference>
<name>G8H2P5_9BASI</name>
<gene>
    <name evidence="2" type="primary">HD1</name>
</gene>
<sequence>MSSSNTCFARQINACETAYLEALATGVHEAAARQSGQLFSDAEEALRSGTLSVDTMRSLCAFASRVRLVSGQFGRLESDITAVQHEFLDASRRLLSTSLPQSRPSPPPDPPADDQAHCAPYREWFVRHFPYPYPSPADKDHLL</sequence>
<organism evidence="2">
    <name type="scientific">Rhodotorula babjevae</name>
    <dbReference type="NCBI Taxonomy" id="86837"/>
    <lineage>
        <taxon>Eukaryota</taxon>
        <taxon>Fungi</taxon>
        <taxon>Dikarya</taxon>
        <taxon>Basidiomycota</taxon>
        <taxon>Pucciniomycotina</taxon>
        <taxon>Microbotryomycetes</taxon>
        <taxon>Sporidiobolales</taxon>
        <taxon>Sporidiobolaceae</taxon>
        <taxon>Rhodotorula</taxon>
    </lineage>
</organism>
<accession>G8H2P5</accession>
<evidence type="ECO:0000256" key="1">
    <source>
        <dbReference type="SAM" id="MobiDB-lite"/>
    </source>
</evidence>